<evidence type="ECO:0000313" key="3">
    <source>
        <dbReference type="EMBL" id="OYQ43342.1"/>
    </source>
</evidence>
<dbReference type="InterPro" id="IPR003812">
    <property type="entry name" value="Fido"/>
</dbReference>
<dbReference type="SUPFAM" id="SSF140931">
    <property type="entry name" value="Fic-like"/>
    <property type="match status" value="1"/>
</dbReference>
<evidence type="ECO:0000313" key="4">
    <source>
        <dbReference type="Proteomes" id="UP000216605"/>
    </source>
</evidence>
<sequence length="193" mass="21980">MDHNTNYTDSPEDNKLGLTDFSEINKVEAKGIIEAELLMLEIDSNDEISVDLILRLHKVAFGPLYDWAGKWRKVRVSVGKLELPDPQRIPNLMYQFLDNLNYKIKIARTTADVIGCLAYAHYEFVLIHPFNNGNGRLGRIVINIAALKLGYEPIDLYSREGESRHQYISALKAADDGNIEALQLLIRKELRVL</sequence>
<name>A0A255ZPM0_9FLAO</name>
<dbReference type="InterPro" id="IPR040198">
    <property type="entry name" value="Fido_containing"/>
</dbReference>
<dbReference type="Pfam" id="PF02661">
    <property type="entry name" value="Fic"/>
    <property type="match status" value="1"/>
</dbReference>
<dbReference type="PANTHER" id="PTHR13504">
    <property type="entry name" value="FIDO DOMAIN-CONTAINING PROTEIN DDB_G0283145"/>
    <property type="match status" value="1"/>
</dbReference>
<proteinExistence type="predicted"/>
<organism evidence="3 4">
    <name type="scientific">Flavobacterium cyanobacteriorum</name>
    <dbReference type="NCBI Taxonomy" id="2022802"/>
    <lineage>
        <taxon>Bacteria</taxon>
        <taxon>Pseudomonadati</taxon>
        <taxon>Bacteroidota</taxon>
        <taxon>Flavobacteriia</taxon>
        <taxon>Flavobacteriales</taxon>
        <taxon>Flavobacteriaceae</taxon>
        <taxon>Flavobacterium</taxon>
    </lineage>
</organism>
<comment type="caution">
    <text evidence="3">The sequence shown here is derived from an EMBL/GenBank/DDBJ whole genome shotgun (WGS) entry which is preliminary data.</text>
</comment>
<feature type="domain" description="Fido" evidence="2">
    <location>
        <begin position="48"/>
        <end position="188"/>
    </location>
</feature>
<gene>
    <name evidence="3" type="ORF">CHU92_03500</name>
</gene>
<protein>
    <recommendedName>
        <fullName evidence="2">Fido domain-containing protein</fullName>
    </recommendedName>
</protein>
<feature type="active site" evidence="1">
    <location>
        <position position="128"/>
    </location>
</feature>
<dbReference type="Proteomes" id="UP000216605">
    <property type="component" value="Unassembled WGS sequence"/>
</dbReference>
<evidence type="ECO:0000256" key="1">
    <source>
        <dbReference type="PIRSR" id="PIRSR640198-1"/>
    </source>
</evidence>
<accession>A0A255ZPM0</accession>
<evidence type="ECO:0000259" key="2">
    <source>
        <dbReference type="PROSITE" id="PS51459"/>
    </source>
</evidence>
<dbReference type="InterPro" id="IPR036597">
    <property type="entry name" value="Fido-like_dom_sf"/>
</dbReference>
<reference evidence="3 4" key="1">
    <citation type="submission" date="2017-07" db="EMBL/GenBank/DDBJ databases">
        <title>Flavobacterium cyanobacteriorum sp. nov., isolated from cyanobacterial aggregates in a eutrophic lake.</title>
        <authorList>
            <person name="Cai H."/>
        </authorList>
    </citation>
    <scope>NUCLEOTIDE SEQUENCE [LARGE SCALE GENOMIC DNA]</scope>
    <source>
        <strain evidence="3 4">TH021</strain>
    </source>
</reference>
<dbReference type="OrthoDB" id="9814400at2"/>
<dbReference type="RefSeq" id="WP_094412655.1">
    <property type="nucleotide sequence ID" value="NZ_NOXV01000182.1"/>
</dbReference>
<dbReference type="Gene3D" id="1.10.3290.10">
    <property type="entry name" value="Fido-like domain"/>
    <property type="match status" value="1"/>
</dbReference>
<keyword evidence="4" id="KW-1185">Reference proteome</keyword>
<dbReference type="PROSITE" id="PS51459">
    <property type="entry name" value="FIDO"/>
    <property type="match status" value="1"/>
</dbReference>
<dbReference type="PANTHER" id="PTHR13504:SF38">
    <property type="entry name" value="FIDO DOMAIN-CONTAINING PROTEIN"/>
    <property type="match status" value="1"/>
</dbReference>
<dbReference type="AlphaFoldDB" id="A0A255ZPM0"/>
<dbReference type="EMBL" id="NOXV01000182">
    <property type="protein sequence ID" value="OYQ43342.1"/>
    <property type="molecule type" value="Genomic_DNA"/>
</dbReference>